<dbReference type="EMBL" id="JAJUBC010000006">
    <property type="protein sequence ID" value="MDD1792928.1"/>
    <property type="molecule type" value="Genomic_DNA"/>
</dbReference>
<gene>
    <name evidence="2" type="ORF">LRP50_07295</name>
</gene>
<evidence type="ECO:0000313" key="2">
    <source>
        <dbReference type="EMBL" id="MDD1792928.1"/>
    </source>
</evidence>
<organism evidence="2 3">
    <name type="scientific">Enterovibrio gelatinilyticus</name>
    <dbReference type="NCBI Taxonomy" id="2899819"/>
    <lineage>
        <taxon>Bacteria</taxon>
        <taxon>Pseudomonadati</taxon>
        <taxon>Pseudomonadota</taxon>
        <taxon>Gammaproteobacteria</taxon>
        <taxon>Vibrionales</taxon>
        <taxon>Vibrionaceae</taxon>
        <taxon>Enterovibrio</taxon>
    </lineage>
</organism>
<dbReference type="Gene3D" id="1.10.10.10">
    <property type="entry name" value="Winged helix-like DNA-binding domain superfamily/Winged helix DNA-binding domain"/>
    <property type="match status" value="1"/>
</dbReference>
<dbReference type="Pfam" id="PF09012">
    <property type="entry name" value="FeoC"/>
    <property type="match status" value="1"/>
</dbReference>
<comment type="caution">
    <text evidence="2">The sequence shown here is derived from an EMBL/GenBank/DDBJ whole genome shotgun (WGS) entry which is preliminary data.</text>
</comment>
<feature type="domain" description="Transcriptional regulator HTH-type FeoC" evidence="1">
    <location>
        <begin position="2"/>
        <end position="47"/>
    </location>
</feature>
<dbReference type="InterPro" id="IPR015102">
    <property type="entry name" value="Tscrpt_reg_HTH_FeoC"/>
</dbReference>
<accession>A0ABT5QY48</accession>
<dbReference type="InterPro" id="IPR036388">
    <property type="entry name" value="WH-like_DNA-bd_sf"/>
</dbReference>
<sequence>MILDDLRDYISANPQCSLSELAKHFSLSEDGIDAMLNVWVKKGLLKTTISQSSRGVERRYQWVINQELGITVIQ</sequence>
<reference evidence="2" key="1">
    <citation type="submission" date="2021-12" db="EMBL/GenBank/DDBJ databases">
        <title>Enterovibrio ZSDZ35 sp. nov. and Enterovibrio ZSDZ42 sp. nov., isolated from coastal seawater in Qingdao.</title>
        <authorList>
            <person name="Zhang P."/>
        </authorList>
    </citation>
    <scope>NUCLEOTIDE SEQUENCE</scope>
    <source>
        <strain evidence="2">ZSDZ42</strain>
    </source>
</reference>
<evidence type="ECO:0000313" key="3">
    <source>
        <dbReference type="Proteomes" id="UP001149400"/>
    </source>
</evidence>
<dbReference type="Proteomes" id="UP001149400">
    <property type="component" value="Unassembled WGS sequence"/>
</dbReference>
<dbReference type="RefSeq" id="WP_274163799.1">
    <property type="nucleotide sequence ID" value="NZ_JAJUBC010000006.1"/>
</dbReference>
<dbReference type="InterPro" id="IPR036390">
    <property type="entry name" value="WH_DNA-bd_sf"/>
</dbReference>
<keyword evidence="3" id="KW-1185">Reference proteome</keyword>
<evidence type="ECO:0000259" key="1">
    <source>
        <dbReference type="Pfam" id="PF09012"/>
    </source>
</evidence>
<dbReference type="SUPFAM" id="SSF46785">
    <property type="entry name" value="Winged helix' DNA-binding domain"/>
    <property type="match status" value="1"/>
</dbReference>
<protein>
    <submittedName>
        <fullName evidence="2">FeoC-like transcriptional regulator</fullName>
    </submittedName>
</protein>
<name>A0ABT5QY48_9GAMM</name>
<proteinExistence type="predicted"/>